<dbReference type="Pfam" id="PF06693">
    <property type="entry name" value="DUF1190"/>
    <property type="match status" value="1"/>
</dbReference>
<dbReference type="PROSITE" id="PS51257">
    <property type="entry name" value="PROKAR_LIPOPROTEIN"/>
    <property type="match status" value="1"/>
</dbReference>
<sequence length="201" mass="21504">MHQTPRRMRSAAAGLTAIGSAAMLSGCDPSPEELSRRQFGAPTEVAAFTSVGECVASGDYNRQQCEDAQRTANNDDNRAAPRFADQDVCEEQFGSGSCAVRTEGNQSFFTPLLTGFLIGQLANGGGYRYGGLYRDRRDDRYYTGSGAWLYNGGYGGRGYRYQVGSRAITTPVTTSRIQTRSSVVSRGGFGGRASSRGGWGG</sequence>
<proteinExistence type="predicted"/>
<evidence type="ECO:0000313" key="2">
    <source>
        <dbReference type="Proteomes" id="UP000199586"/>
    </source>
</evidence>
<evidence type="ECO:0000313" key="1">
    <source>
        <dbReference type="EMBL" id="SFP51411.1"/>
    </source>
</evidence>
<reference evidence="1 2" key="1">
    <citation type="submission" date="2016-10" db="EMBL/GenBank/DDBJ databases">
        <authorList>
            <person name="de Groot N.N."/>
        </authorList>
    </citation>
    <scope>NUCLEOTIDE SEQUENCE [LARGE SCALE GENOMIC DNA]</scope>
    <source>
        <strain evidence="1 2">CGMCC 1.9113</strain>
    </source>
</reference>
<dbReference type="Proteomes" id="UP000199586">
    <property type="component" value="Unassembled WGS sequence"/>
</dbReference>
<protein>
    <submittedName>
        <fullName evidence="1">Uncharacterized conserved protein YgiB, involved in bioifilm formation, UPF0441/DUF1190 family</fullName>
    </submittedName>
</protein>
<dbReference type="EMBL" id="FOXP01000002">
    <property type="protein sequence ID" value="SFP51411.1"/>
    <property type="molecule type" value="Genomic_DNA"/>
</dbReference>
<dbReference type="OrthoDB" id="8160435at2"/>
<gene>
    <name evidence="1" type="ORF">SAMN04488241_102390</name>
</gene>
<organism evidence="1 2">
    <name type="scientific">Sphingomonas rubra</name>
    <dbReference type="NCBI Taxonomy" id="634430"/>
    <lineage>
        <taxon>Bacteria</taxon>
        <taxon>Pseudomonadati</taxon>
        <taxon>Pseudomonadota</taxon>
        <taxon>Alphaproteobacteria</taxon>
        <taxon>Sphingomonadales</taxon>
        <taxon>Sphingomonadaceae</taxon>
        <taxon>Sphingomonas</taxon>
    </lineage>
</organism>
<dbReference type="InterPro" id="IPR009576">
    <property type="entry name" value="Biofilm_formation_YgiB"/>
</dbReference>
<dbReference type="STRING" id="634430.SAMN04488241_102390"/>
<accession>A0A1I5QZA8</accession>
<name>A0A1I5QZA8_9SPHN</name>
<dbReference type="RefSeq" id="WP_093331674.1">
    <property type="nucleotide sequence ID" value="NZ_FOXP01000002.1"/>
</dbReference>
<dbReference type="AlphaFoldDB" id="A0A1I5QZA8"/>
<keyword evidence="2" id="KW-1185">Reference proteome</keyword>